<dbReference type="EMBL" id="GBXM01070944">
    <property type="protein sequence ID" value="JAH37633.1"/>
    <property type="molecule type" value="Transcribed_RNA"/>
</dbReference>
<accession>A0A0E9SAS9</accession>
<reference evidence="1" key="1">
    <citation type="submission" date="2014-11" db="EMBL/GenBank/DDBJ databases">
        <authorList>
            <person name="Amaro Gonzalez C."/>
        </authorList>
    </citation>
    <scope>NUCLEOTIDE SEQUENCE</scope>
</reference>
<proteinExistence type="predicted"/>
<dbReference type="AlphaFoldDB" id="A0A0E9SAS9"/>
<organism evidence="1">
    <name type="scientific">Anguilla anguilla</name>
    <name type="common">European freshwater eel</name>
    <name type="synonym">Muraena anguilla</name>
    <dbReference type="NCBI Taxonomy" id="7936"/>
    <lineage>
        <taxon>Eukaryota</taxon>
        <taxon>Metazoa</taxon>
        <taxon>Chordata</taxon>
        <taxon>Craniata</taxon>
        <taxon>Vertebrata</taxon>
        <taxon>Euteleostomi</taxon>
        <taxon>Actinopterygii</taxon>
        <taxon>Neopterygii</taxon>
        <taxon>Teleostei</taxon>
        <taxon>Anguilliformes</taxon>
        <taxon>Anguillidae</taxon>
        <taxon>Anguilla</taxon>
    </lineage>
</organism>
<sequence>MARSSWLPHWPCVTVPDVDLTGRFAMITGGSVVLI</sequence>
<evidence type="ECO:0000313" key="1">
    <source>
        <dbReference type="EMBL" id="JAH37633.1"/>
    </source>
</evidence>
<name>A0A0E9SAS9_ANGAN</name>
<protein>
    <submittedName>
        <fullName evidence="1">Uncharacterized protein</fullName>
    </submittedName>
</protein>
<reference evidence="1" key="2">
    <citation type="journal article" date="2015" name="Fish Shellfish Immunol.">
        <title>Early steps in the European eel (Anguilla anguilla)-Vibrio vulnificus interaction in the gills: Role of the RtxA13 toxin.</title>
        <authorList>
            <person name="Callol A."/>
            <person name="Pajuelo D."/>
            <person name="Ebbesson L."/>
            <person name="Teles M."/>
            <person name="MacKenzie S."/>
            <person name="Amaro C."/>
        </authorList>
    </citation>
    <scope>NUCLEOTIDE SEQUENCE</scope>
</reference>